<evidence type="ECO:0000313" key="2">
    <source>
        <dbReference type="EMBL" id="GAA1790016.1"/>
    </source>
</evidence>
<feature type="signal peptide" evidence="1">
    <location>
        <begin position="1"/>
        <end position="24"/>
    </location>
</feature>
<gene>
    <name evidence="2" type="ORF">GCM10009811_13650</name>
</gene>
<evidence type="ECO:0008006" key="4">
    <source>
        <dbReference type="Google" id="ProtNLM"/>
    </source>
</evidence>
<keyword evidence="1" id="KW-0732">Signal</keyword>
<accession>A0ABN2LIK7</accession>
<feature type="chain" id="PRO_5046889495" description="Periplasmic copper-binding protein NosD beta helix domain-containing protein" evidence="1">
    <location>
        <begin position="25"/>
        <end position="235"/>
    </location>
</feature>
<reference evidence="2 3" key="1">
    <citation type="journal article" date="2019" name="Int. J. Syst. Evol. Microbiol.">
        <title>The Global Catalogue of Microorganisms (GCM) 10K type strain sequencing project: providing services to taxonomists for standard genome sequencing and annotation.</title>
        <authorList>
            <consortium name="The Broad Institute Genomics Platform"/>
            <consortium name="The Broad Institute Genome Sequencing Center for Infectious Disease"/>
            <person name="Wu L."/>
            <person name="Ma J."/>
        </authorList>
    </citation>
    <scope>NUCLEOTIDE SEQUENCE [LARGE SCALE GENOMIC DNA]</scope>
    <source>
        <strain evidence="2 3">JCM 15592</strain>
    </source>
</reference>
<comment type="caution">
    <text evidence="2">The sequence shown here is derived from an EMBL/GenBank/DDBJ whole genome shotgun (WGS) entry which is preliminary data.</text>
</comment>
<evidence type="ECO:0000256" key="1">
    <source>
        <dbReference type="SAM" id="SignalP"/>
    </source>
</evidence>
<dbReference type="EMBL" id="BAAAPO010000022">
    <property type="protein sequence ID" value="GAA1790016.1"/>
    <property type="molecule type" value="Genomic_DNA"/>
</dbReference>
<protein>
    <recommendedName>
        <fullName evidence="4">Periplasmic copper-binding protein NosD beta helix domain-containing protein</fullName>
    </recommendedName>
</protein>
<sequence>MLTGIAATTLAIAGMGMGAGSATAAPATVCTGTLTGSYPAIFVPVGATCTLDGAKVSGNVTVSEGATLMTKDATIRLNVKGNEAAKVNIIDTDVWGQIHFRRTTGEIIIGNDGCKVDPNAGGNINLQNNFGPIAICQMTIKNNIILHNNHHRIGVFDNRVGNNIQVYGNDSPAIRLRDNVVRGNLALFSNTVKIAFVAKNNTMGGKANCSGNVIAPTGNGNVASGGLAGQCASLG</sequence>
<name>A0ABN2LIK7_9MICO</name>
<proteinExistence type="predicted"/>
<keyword evidence="3" id="KW-1185">Reference proteome</keyword>
<organism evidence="2 3">
    <name type="scientific">Nostocoides veronense</name>
    <dbReference type="NCBI Taxonomy" id="330836"/>
    <lineage>
        <taxon>Bacteria</taxon>
        <taxon>Bacillati</taxon>
        <taxon>Actinomycetota</taxon>
        <taxon>Actinomycetes</taxon>
        <taxon>Micrococcales</taxon>
        <taxon>Intrasporangiaceae</taxon>
        <taxon>Nostocoides</taxon>
    </lineage>
</organism>
<dbReference type="Proteomes" id="UP001499938">
    <property type="component" value="Unassembled WGS sequence"/>
</dbReference>
<evidence type="ECO:0000313" key="3">
    <source>
        <dbReference type="Proteomes" id="UP001499938"/>
    </source>
</evidence>